<dbReference type="FunFam" id="1.20.58.60:FF:000083">
    <property type="entry name" value="Spectrin beta chain"/>
    <property type="match status" value="1"/>
</dbReference>
<keyword evidence="9 12" id="KW-0009">Actin-binding</keyword>
<evidence type="ECO:0000256" key="8">
    <source>
        <dbReference type="ARBA" id="ARBA00022990"/>
    </source>
</evidence>
<dbReference type="PANTHER" id="PTHR11915">
    <property type="entry name" value="SPECTRIN/FILAMIN RELATED CYTOSKELETAL PROTEIN"/>
    <property type="match status" value="1"/>
</dbReference>
<reference evidence="17" key="1">
    <citation type="submission" date="2016-06" db="EMBL/GenBank/DDBJ databases">
        <title>De novo assembly and RNA-Seq shows season-dependent expression and editing in black bear kidneys.</title>
        <authorList>
            <person name="Korstanje R."/>
            <person name="Srivastava A."/>
            <person name="Sarsani V.K."/>
            <person name="Sheehan S.M."/>
            <person name="Seger R.L."/>
            <person name="Barter M.E."/>
            <person name="Lindqvist C."/>
            <person name="Brody L.C."/>
            <person name="Mullikin J.C."/>
        </authorList>
    </citation>
    <scope>NUCLEOTIDE SEQUENCE [LARGE SCALE GENOMIC DNA]</scope>
</reference>
<evidence type="ECO:0000256" key="12">
    <source>
        <dbReference type="PIRNR" id="PIRNR002297"/>
    </source>
</evidence>
<proteinExistence type="inferred from homology"/>
<name>A0A452RIQ3_URSAM</name>
<evidence type="ECO:0000256" key="11">
    <source>
        <dbReference type="ARBA" id="ARBA00054264"/>
    </source>
</evidence>
<dbReference type="PIRSF" id="PIRSF002297">
    <property type="entry name" value="Spectrin_beta_subunit"/>
    <property type="match status" value="1"/>
</dbReference>
<dbReference type="Ensembl" id="ENSUAMT00000021084.1">
    <property type="protein sequence ID" value="ENSUAMP00000018845.1"/>
    <property type="gene ID" value="ENSUAMG00000005142.1"/>
</dbReference>
<keyword evidence="4 12" id="KW-0117">Actin capping</keyword>
<dbReference type="PRINTS" id="PR00683">
    <property type="entry name" value="SPECTRINPH"/>
</dbReference>
<evidence type="ECO:0000256" key="5">
    <source>
        <dbReference type="ARBA" id="ARBA00022490"/>
    </source>
</evidence>
<dbReference type="SUPFAM" id="SSF46966">
    <property type="entry name" value="Spectrin repeat"/>
    <property type="match status" value="11"/>
</dbReference>
<organism evidence="16 17">
    <name type="scientific">Ursus americanus</name>
    <name type="common">American black bear</name>
    <name type="synonym">Euarctos americanus</name>
    <dbReference type="NCBI Taxonomy" id="9643"/>
    <lineage>
        <taxon>Eukaryota</taxon>
        <taxon>Metazoa</taxon>
        <taxon>Chordata</taxon>
        <taxon>Craniata</taxon>
        <taxon>Vertebrata</taxon>
        <taxon>Euteleostomi</taxon>
        <taxon>Mammalia</taxon>
        <taxon>Eutheria</taxon>
        <taxon>Laurasiatheria</taxon>
        <taxon>Carnivora</taxon>
        <taxon>Caniformia</taxon>
        <taxon>Ursidae</taxon>
        <taxon>Ursus</taxon>
    </lineage>
</organism>
<dbReference type="FunFam" id="1.20.58.60:FF:000028">
    <property type="entry name" value="Spectrin beta chain"/>
    <property type="match status" value="1"/>
</dbReference>
<dbReference type="FunFam" id="1.20.58.60:FF:000179">
    <property type="entry name" value="Spectrin beta chain"/>
    <property type="match status" value="1"/>
</dbReference>
<keyword evidence="17" id="KW-1185">Reference proteome</keyword>
<feature type="domain" description="Calponin-homology (CH)" evidence="15">
    <location>
        <begin position="57"/>
        <end position="161"/>
    </location>
</feature>
<dbReference type="SUPFAM" id="SSF47576">
    <property type="entry name" value="Calponin-homology domain, CH-domain"/>
    <property type="match status" value="1"/>
</dbReference>
<dbReference type="Proteomes" id="UP000291022">
    <property type="component" value="Unassembled WGS sequence"/>
</dbReference>
<evidence type="ECO:0000256" key="1">
    <source>
        <dbReference type="ARBA" id="ARBA00004245"/>
    </source>
</evidence>
<feature type="coiled-coil region" evidence="13">
    <location>
        <begin position="1098"/>
        <end position="1125"/>
    </location>
</feature>
<dbReference type="Pfam" id="PF00307">
    <property type="entry name" value="CH"/>
    <property type="match status" value="2"/>
</dbReference>
<dbReference type="CDD" id="cd21321">
    <property type="entry name" value="CH_SPTBN2_rpt2"/>
    <property type="match status" value="1"/>
</dbReference>
<dbReference type="FunFam" id="1.20.58.60:FF:000049">
    <property type="entry name" value="Spectrin beta chain"/>
    <property type="match status" value="1"/>
</dbReference>
<comment type="similarity">
    <text evidence="3 12">Belongs to the spectrin family.</text>
</comment>
<feature type="domain" description="Calponin-homology (CH)" evidence="15">
    <location>
        <begin position="176"/>
        <end position="281"/>
    </location>
</feature>
<feature type="region of interest" description="Disordered" evidence="14">
    <location>
        <begin position="1900"/>
        <end position="1921"/>
    </location>
</feature>
<dbReference type="PROSITE" id="PS00019">
    <property type="entry name" value="ACTININ_1"/>
    <property type="match status" value="1"/>
</dbReference>
<reference evidence="16" key="3">
    <citation type="submission" date="2025-09" db="UniProtKB">
        <authorList>
            <consortium name="Ensembl"/>
        </authorList>
    </citation>
    <scope>IDENTIFICATION</scope>
</reference>
<evidence type="ECO:0000256" key="14">
    <source>
        <dbReference type="SAM" id="MobiDB-lite"/>
    </source>
</evidence>
<evidence type="ECO:0000256" key="9">
    <source>
        <dbReference type="ARBA" id="ARBA00023203"/>
    </source>
</evidence>
<reference evidence="16" key="2">
    <citation type="submission" date="2025-08" db="UniProtKB">
        <authorList>
            <consortium name="Ensembl"/>
        </authorList>
    </citation>
    <scope>IDENTIFICATION</scope>
</reference>
<feature type="compositionally biased region" description="Basic and acidic residues" evidence="14">
    <location>
        <begin position="1832"/>
        <end position="1848"/>
    </location>
</feature>
<dbReference type="GO" id="GO:0016020">
    <property type="term" value="C:membrane"/>
    <property type="evidence" value="ECO:0007669"/>
    <property type="project" value="UniProtKB-ARBA"/>
</dbReference>
<feature type="coiled-coil region" evidence="13">
    <location>
        <begin position="992"/>
        <end position="1019"/>
    </location>
</feature>
<dbReference type="CDD" id="cd00176">
    <property type="entry name" value="SPEC"/>
    <property type="match status" value="7"/>
</dbReference>
<dbReference type="FunFam" id="1.20.58.60:FF:000130">
    <property type="entry name" value="Spectrin beta chain"/>
    <property type="match status" value="1"/>
</dbReference>
<keyword evidence="7" id="KW-0677">Repeat</keyword>
<keyword evidence="10 12" id="KW-0206">Cytoskeleton</keyword>
<comment type="subcellular location">
    <subcellularLocation>
        <location evidence="2">Cytoplasm</location>
        <location evidence="2">Cell cortex</location>
    </subcellularLocation>
    <subcellularLocation>
        <location evidence="1">Cytoplasm</location>
        <location evidence="1">Cytoskeleton</location>
    </subcellularLocation>
</comment>
<evidence type="ECO:0000256" key="13">
    <source>
        <dbReference type="SAM" id="Coils"/>
    </source>
</evidence>
<gene>
    <name evidence="16" type="primary">SPTBN2</name>
</gene>
<dbReference type="CDD" id="cd10571">
    <property type="entry name" value="PH_beta_spectrin"/>
    <property type="match status" value="1"/>
</dbReference>
<dbReference type="FunFam" id="1.20.58.60:FF:000106">
    <property type="entry name" value="Spectrin beta chain"/>
    <property type="match status" value="1"/>
</dbReference>
<dbReference type="SMART" id="SM00033">
    <property type="entry name" value="CH"/>
    <property type="match status" value="2"/>
</dbReference>
<dbReference type="FunFam" id="1.10.418.10:FF:000003">
    <property type="entry name" value="Spectrin beta chain"/>
    <property type="match status" value="1"/>
</dbReference>
<dbReference type="FunFam" id="1.10.418.10:FF:000004">
    <property type="entry name" value="Spectrin beta chain"/>
    <property type="match status" value="1"/>
</dbReference>
<evidence type="ECO:0000256" key="6">
    <source>
        <dbReference type="ARBA" id="ARBA00022553"/>
    </source>
</evidence>
<dbReference type="FunFam" id="1.20.58.60:FF:000059">
    <property type="entry name" value="Spectrin beta chain"/>
    <property type="match status" value="1"/>
</dbReference>
<evidence type="ECO:0000256" key="4">
    <source>
        <dbReference type="ARBA" id="ARBA00022467"/>
    </source>
</evidence>
<dbReference type="PROSITE" id="PS00020">
    <property type="entry name" value="ACTININ_2"/>
    <property type="match status" value="1"/>
</dbReference>
<dbReference type="InterPro" id="IPR018159">
    <property type="entry name" value="Spectrin/alpha-actinin"/>
</dbReference>
<dbReference type="Pfam" id="PF00435">
    <property type="entry name" value="Spectrin"/>
    <property type="match status" value="13"/>
</dbReference>
<dbReference type="GO" id="GO:0051693">
    <property type="term" value="P:actin filament capping"/>
    <property type="evidence" value="ECO:0007669"/>
    <property type="project" value="UniProtKB-UniRule"/>
</dbReference>
<dbReference type="PROSITE" id="PS50021">
    <property type="entry name" value="CH"/>
    <property type="match status" value="2"/>
</dbReference>
<evidence type="ECO:0000256" key="3">
    <source>
        <dbReference type="ARBA" id="ARBA00006826"/>
    </source>
</evidence>
<dbReference type="Gene3D" id="1.20.58.60">
    <property type="match status" value="12"/>
</dbReference>
<dbReference type="GO" id="GO:0005543">
    <property type="term" value="F:phospholipid binding"/>
    <property type="evidence" value="ECO:0007669"/>
    <property type="project" value="InterPro"/>
</dbReference>
<dbReference type="SUPFAM" id="SSF50729">
    <property type="entry name" value="PH domain-like"/>
    <property type="match status" value="1"/>
</dbReference>
<dbReference type="CDD" id="cd21246">
    <property type="entry name" value="CH_SPTB-like_rpt1"/>
    <property type="match status" value="1"/>
</dbReference>
<keyword evidence="13" id="KW-0175">Coiled coil</keyword>
<evidence type="ECO:0000256" key="10">
    <source>
        <dbReference type="ARBA" id="ARBA00023212"/>
    </source>
</evidence>
<sequence length="2043" mass="232133">MSSTLSPTDFDSLEIQGQYSDINNRWDLPDSDWDNDSSSARLFERSRIKALADEREAVQKKTFTKWVNSHLARVTCRVGDLYSDLRDGRNLLRLLEVLSGETLPKPTKGRMRIHCLENVDKALQFLKEQKVHLENMGSHDIVDGNHRLTLGLVWTIILRFQIQDISVETEDNKEKKSAKDALLLWCQMKTAGYPNVNVHNFTTSWRDGLAFNAIVHKHRPDLLDFESLKKCNAHYNLQNAFNLAEKELGLTKLLDPEDVNVDQPDEKSIITYVATYYHYFSKMKALAVEGKRIGKVLDHAMEAERLVEKYESLASELLQWIEQTIVTLNDRQLANSLSGVQNQLQSFNSYRTVEKPPKFTEKGNLEVLLFTIQSKLRANNQKVYTPREGRLISDINKAWERLEKAEHERELALRTELIRQEKLEQLAARFDRKAAMRETWLSENQRLVSQDNFGLELAAVEAAVRKHEAIETDIVAYSGRVQAVDAVAAELAAERYHDIKRIAARQHNVARLWDFLRQMVAARRERLLLNLELQKVFQDLLYLMDWMEEMKQGRLQSPDLGKHLAGVEDLLQLHELVEADIAVQAERVRAVSASALRFCDPGKEYKPCDPQLVSERVASLERSYEALCKLAAARRARLEESRRLWRFLWEVGEAEAWVREQQHLLASAETGRDLTGVLRLLNKHTALRGEMSGRLGPLKLTLEQGQQLVAEGHPGAGQAAARTAELQAQWERLEALAEERAQRLAQAASLYQFQADANDMEAWLVDALRLVSSPELGHDEFSTQALARQHRALEEEIRSHRPALDALREQAAALPPALSHTPEVQGRVPSLERHYEQLQARAGERARALEAALALYTMLSEAGACGLWVEEKEQWLNGLALPERLEDLEVVQQRFETLEPEMNALAARITAVNDIAEQLLKAKPPSRDSIVDTQKQLNHRWAWGGEPRRAALTSALSIQNYHLECTETQAWMREKTKVIESTQGLGNDLAGVLALQRKLAGTERDLEAIAARVGELTREANALAAGHPAQAPAINARLGEVQAGWEDLRATMRRREESLGEARRLQDFLRSLDDFQAWLGRTQTSVASEEGPATLPEAEALLAQHAALRGEVERARGEYSRLRALGEEVTRDQADPQCLFLRQRLEALGTGWEELGRMWESRQGRLAQAHGFQGFLRDARQAEGVLSSQEYVLSHTEMPGTLQAADAAIKNLEDFMSTMDANGERIRGLLEAGRQLVSAGNIHAEKIQEKADSIERRHKKNQEVVQQLLGRLRDNREQQHFLQDCHELKLWIDEKMLTAQDVSYDEARNLHTKWQKHQAFMAELAANKDWLDKVDKEGRELTLEKPELKALVSEKLEDLHKRWDRLESTTQAKARSLFDANRAELFAQSCSALESWLESLQAQLHSDDYGKDLTSVNILLKKQQMAVREKEVEAIQAQATALAQEDQGAGEVERTSRAVEEKFRALCQPMKERCRRLQASREQHQFHRDVEDEIVRGPRQSVLFCHRGQTLQKEIQGHEPRIADLTERQRALGAVAAGPELAELQEMWKRLSRELELRGKRLEAALRAQQFYRDAAEAEAWMGEQELHMMGQEKAKDELSAQAEVKKHQGLEQALADYAQTVHQLAASIPRCLPRSHSTRISIRQAQVDKLYASLKELAGERRERLQEHLRLCQLRRELDDLEQWIQEREVVAASHELGQDYEHVTVSAGWTPAISEKLSQLQARRQETADKWQEKMDWLQLVLEVLVFGRDAGMAEAWLCSQEPLVRSAELGCTVDEVESLIKRHEAFQKSAVAWEERFSALEKLTAVRAGGPQECPPSPTAPGLCSPLEEQEKERKRKREEEERRKQPPAPEPTAIRPEGDLADGRMAPDAAWDGGFPAVPSWKDGEEGPCRRRVLWDRGGPREESGTGSPWTPEPVTRLTYTTVPPRSWQNVYCVLRRGSLGFYKDAKAASTGVPYHGEVPVSLARAQGSVAFDYRKRKHVFKLGLQDGKEYLFQAKDEVSWPLLLPRSHLSAPFSVHSSCRFPSLPSFSLSKCLVPPDR</sequence>
<dbReference type="InterPro" id="IPR001589">
    <property type="entry name" value="Actinin_actin-bd_CS"/>
</dbReference>
<feature type="region of interest" description="Disordered" evidence="14">
    <location>
        <begin position="1811"/>
        <end position="1888"/>
    </location>
</feature>
<dbReference type="Gene3D" id="1.10.418.10">
    <property type="entry name" value="Calponin-like domain"/>
    <property type="match status" value="2"/>
</dbReference>
<evidence type="ECO:0000313" key="16">
    <source>
        <dbReference type="Ensembl" id="ENSUAMP00000018845.1"/>
    </source>
</evidence>
<dbReference type="FunFam" id="2.30.29.30:FF:000024">
    <property type="entry name" value="Spectrin beta chain"/>
    <property type="match status" value="1"/>
</dbReference>
<dbReference type="GO" id="GO:0008091">
    <property type="term" value="C:spectrin"/>
    <property type="evidence" value="ECO:0007669"/>
    <property type="project" value="InterPro"/>
</dbReference>
<dbReference type="GeneTree" id="ENSGT00940000158847"/>
<dbReference type="Gene3D" id="2.30.29.30">
    <property type="entry name" value="Pleckstrin-homology domain (PH domain)/Phosphotyrosine-binding domain (PTB)"/>
    <property type="match status" value="1"/>
</dbReference>
<dbReference type="GO" id="GO:0016192">
    <property type="term" value="P:vesicle-mediated transport"/>
    <property type="evidence" value="ECO:0007669"/>
    <property type="project" value="UniProtKB-ARBA"/>
</dbReference>
<evidence type="ECO:0000313" key="17">
    <source>
        <dbReference type="Proteomes" id="UP000291022"/>
    </source>
</evidence>
<dbReference type="FunFam" id="1.20.58.60:FF:000033">
    <property type="entry name" value="Spectrin beta chain"/>
    <property type="match status" value="1"/>
</dbReference>
<dbReference type="InterPro" id="IPR001605">
    <property type="entry name" value="PH_dom-spectrin-type"/>
</dbReference>
<keyword evidence="5 12" id="KW-0963">Cytoplasm</keyword>
<dbReference type="InterPro" id="IPR041681">
    <property type="entry name" value="PH_9"/>
</dbReference>
<dbReference type="FunFam" id="1.20.58.60:FF:000011">
    <property type="entry name" value="Spectrin beta chain"/>
    <property type="match status" value="1"/>
</dbReference>
<dbReference type="Pfam" id="PF15410">
    <property type="entry name" value="PH_9"/>
    <property type="match status" value="1"/>
</dbReference>
<keyword evidence="6" id="KW-0597">Phosphoprotein</keyword>
<dbReference type="InterPro" id="IPR036872">
    <property type="entry name" value="CH_dom_sf"/>
</dbReference>
<dbReference type="InterPro" id="IPR011993">
    <property type="entry name" value="PH-like_dom_sf"/>
</dbReference>
<comment type="function">
    <text evidence="11">Probably plays an important role in neuronal membrane skeleton.</text>
</comment>
<evidence type="ECO:0000259" key="15">
    <source>
        <dbReference type="PROSITE" id="PS50021"/>
    </source>
</evidence>
<evidence type="ECO:0000256" key="2">
    <source>
        <dbReference type="ARBA" id="ARBA00004544"/>
    </source>
</evidence>
<dbReference type="GO" id="GO:0005200">
    <property type="term" value="F:structural constituent of cytoskeleton"/>
    <property type="evidence" value="ECO:0007669"/>
    <property type="project" value="UniProtKB-UniRule"/>
</dbReference>
<dbReference type="GO" id="GO:0005829">
    <property type="term" value="C:cytosol"/>
    <property type="evidence" value="ECO:0007669"/>
    <property type="project" value="UniProtKB-ARBA"/>
</dbReference>
<keyword evidence="8" id="KW-0007">Acetylation</keyword>
<evidence type="ECO:0000256" key="7">
    <source>
        <dbReference type="ARBA" id="ARBA00022737"/>
    </source>
</evidence>
<dbReference type="GO" id="GO:0003779">
    <property type="term" value="F:actin binding"/>
    <property type="evidence" value="ECO:0007669"/>
    <property type="project" value="UniProtKB-KW"/>
</dbReference>
<dbReference type="InterPro" id="IPR001715">
    <property type="entry name" value="CH_dom"/>
</dbReference>
<protein>
    <recommendedName>
        <fullName evidence="12">Spectrin beta chain</fullName>
    </recommendedName>
</protein>
<dbReference type="InterPro" id="IPR002017">
    <property type="entry name" value="Spectrin_repeat"/>
</dbReference>
<dbReference type="SMART" id="SM00150">
    <property type="entry name" value="SPEC"/>
    <property type="match status" value="15"/>
</dbReference>
<accession>A0A452RIQ3</accession>
<dbReference type="InterPro" id="IPR016343">
    <property type="entry name" value="Spectrin_bsu"/>
</dbReference>